<accession>A0AA48HC02</accession>
<dbReference type="PROSITE" id="PS51257">
    <property type="entry name" value="PROKAR_LIPOPROTEIN"/>
    <property type="match status" value="1"/>
</dbReference>
<protein>
    <recommendedName>
        <fullName evidence="1">Peptidase MA-like domain-containing protein</fullName>
    </recommendedName>
</protein>
<organism evidence="2 3">
    <name type="scientific">Flagellimonas marinaquae</name>
    <dbReference type="NCBI Taxonomy" id="254955"/>
    <lineage>
        <taxon>Bacteria</taxon>
        <taxon>Pseudomonadati</taxon>
        <taxon>Bacteroidota</taxon>
        <taxon>Flavobacteriia</taxon>
        <taxon>Flavobacteriales</taxon>
        <taxon>Flavobacteriaceae</taxon>
        <taxon>Flagellimonas</taxon>
    </lineage>
</organism>
<proteinExistence type="predicted"/>
<dbReference type="InterPro" id="IPR039568">
    <property type="entry name" value="Peptidase_MA-like_dom"/>
</dbReference>
<gene>
    <name evidence="2" type="ORF">MACH07_21540</name>
</gene>
<keyword evidence="3" id="KW-1185">Reference proteome</keyword>
<reference evidence="2 3" key="1">
    <citation type="submission" date="2023-01" db="EMBL/GenBank/DDBJ databases">
        <title>Complete genome sequence of Muricauda aquimarina strain IFOP_LL357.</title>
        <authorList>
            <person name="Gajardo G."/>
            <person name="Ueki S."/>
            <person name="Maruyama F."/>
        </authorList>
    </citation>
    <scope>NUCLEOTIDE SEQUENCE [LARGE SCALE GENOMIC DNA]</scope>
    <source>
        <strain evidence="2 3">IFOP_LL357</strain>
    </source>
</reference>
<dbReference type="Proteomes" id="UP001330184">
    <property type="component" value="Chromosome"/>
</dbReference>
<dbReference type="AlphaFoldDB" id="A0AA48HC02"/>
<evidence type="ECO:0000313" key="2">
    <source>
        <dbReference type="EMBL" id="BDW93322.1"/>
    </source>
</evidence>
<evidence type="ECO:0000259" key="1">
    <source>
        <dbReference type="Pfam" id="PF13485"/>
    </source>
</evidence>
<dbReference type="EMBL" id="AP027268">
    <property type="protein sequence ID" value="BDW93322.1"/>
    <property type="molecule type" value="Genomic_DNA"/>
</dbReference>
<dbReference type="Pfam" id="PF13485">
    <property type="entry name" value="Peptidase_MA_2"/>
    <property type="match status" value="1"/>
</dbReference>
<sequence length="285" mass="33098">MKLSCNYLYLTIALLSIVACKTSSDEKNRSENDSWIKIGQVEKTIRNIHFTFPDSGFAYDNREDLIEESFSALETNSDLIGLKEYYDSIFIRFLRSREEMLPLTGTRALGNAYPHIKTLYVVANETVKSPIKHELMHLISMLEWGYPETSSNWMNEGLGTFAENDCSGWNVSEIYRYLLETDQLISMESLTTDFYGQPEMLSYYQSGYLVEYLLKNYGIERFSKLWKDGFGEFEQIYGLPFERIKDELEKELLVKYPKSPEIDQDTFNKPCQLLFFVKVGGIGKD</sequence>
<name>A0AA48HC02_9FLAO</name>
<evidence type="ECO:0000313" key="3">
    <source>
        <dbReference type="Proteomes" id="UP001330184"/>
    </source>
</evidence>
<feature type="domain" description="Peptidase MA-like" evidence="1">
    <location>
        <begin position="128"/>
        <end position="226"/>
    </location>
</feature>